<reference evidence="4 5" key="1">
    <citation type="submission" date="2018-11" db="EMBL/GenBank/DDBJ databases">
        <title>Genomic Encyclopedia of Type Strains, Phase IV (KMG-IV): sequencing the most valuable type-strain genomes for metagenomic binning, comparative biology and taxonomic classification.</title>
        <authorList>
            <person name="Goeker M."/>
        </authorList>
    </citation>
    <scope>NUCLEOTIDE SEQUENCE [LARGE SCALE GENOMIC DNA]</scope>
    <source>
        <strain evidence="4 5">DSM 100275</strain>
    </source>
</reference>
<feature type="domain" description="HTH deoR-type" evidence="3">
    <location>
        <begin position="3"/>
        <end position="62"/>
    </location>
</feature>
<organism evidence="4 5">
    <name type="scientific">Inmirania thermothiophila</name>
    <dbReference type="NCBI Taxonomy" id="1750597"/>
    <lineage>
        <taxon>Bacteria</taxon>
        <taxon>Pseudomonadati</taxon>
        <taxon>Pseudomonadota</taxon>
        <taxon>Gammaproteobacteria</taxon>
        <taxon>Chromatiales</taxon>
        <taxon>Ectothiorhodospiraceae</taxon>
        <taxon>Inmirania</taxon>
    </lineage>
</organism>
<dbReference type="Proteomes" id="UP000276634">
    <property type="component" value="Unassembled WGS sequence"/>
</dbReference>
<dbReference type="PROSITE" id="PS51000">
    <property type="entry name" value="HTH_DEOR_2"/>
    <property type="match status" value="1"/>
</dbReference>
<dbReference type="GO" id="GO:0003677">
    <property type="term" value="F:DNA binding"/>
    <property type="evidence" value="ECO:0007669"/>
    <property type="project" value="UniProtKB-KW"/>
</dbReference>
<keyword evidence="5" id="KW-1185">Reference proteome</keyword>
<dbReference type="PANTHER" id="PTHR34580">
    <property type="match status" value="1"/>
</dbReference>
<dbReference type="InterPro" id="IPR001034">
    <property type="entry name" value="DeoR_HTH"/>
</dbReference>
<gene>
    <name evidence="4" type="ORF">EDC57_1904</name>
</gene>
<dbReference type="Pfam" id="PF25583">
    <property type="entry name" value="WCX"/>
    <property type="match status" value="1"/>
</dbReference>
<dbReference type="AlphaFoldDB" id="A0A3N1Y5X2"/>
<dbReference type="PANTHER" id="PTHR34580:SF3">
    <property type="entry name" value="PROTEIN PAFB"/>
    <property type="match status" value="1"/>
</dbReference>
<dbReference type="InterPro" id="IPR036388">
    <property type="entry name" value="WH-like_DNA-bd_sf"/>
</dbReference>
<dbReference type="Pfam" id="PF13280">
    <property type="entry name" value="WYL"/>
    <property type="match status" value="1"/>
</dbReference>
<evidence type="ECO:0000313" key="4">
    <source>
        <dbReference type="EMBL" id="ROR32697.1"/>
    </source>
</evidence>
<name>A0A3N1Y5X2_9GAMM</name>
<dbReference type="OrthoDB" id="9807255at2"/>
<keyword evidence="1" id="KW-0805">Transcription regulation</keyword>
<dbReference type="PROSITE" id="PS52050">
    <property type="entry name" value="WYL"/>
    <property type="match status" value="1"/>
</dbReference>
<sequence length="322" mass="37105">MDRTERFQRMVALLKARRVVSRGEFLEALEVSLATFKRDLEYLRERLGAPIVYDREAGGYRLDEAEGCWELPGAWFTASEAHALLTVEVLLEGLEPGLLGPRIAALRERVRAMLGADEREAEAVRRRVRVLGVQARGPDPEHFRAVADALLARRRLWIRHYSRVRDEETEREVSPQRLVHYRNTWYLDAWCHLRGDLRSFALEAIRAVRVLEEAAEEVAEERLDAHFAEGYGIFAGPAKAVAHLRFTPERARWVAAERWHPRQRGWFDEAGCYHLELPYSDERELVMDVLRHGAEVEVLAPRALRARVAAELEAAAARYREP</sequence>
<keyword evidence="2" id="KW-0804">Transcription</keyword>
<keyword evidence="4" id="KW-0238">DNA-binding</keyword>
<dbReference type="GO" id="GO:0003700">
    <property type="term" value="F:DNA-binding transcription factor activity"/>
    <property type="evidence" value="ECO:0007669"/>
    <property type="project" value="InterPro"/>
</dbReference>
<dbReference type="Gene3D" id="1.10.10.10">
    <property type="entry name" value="Winged helix-like DNA-binding domain superfamily/Winged helix DNA-binding domain"/>
    <property type="match status" value="1"/>
</dbReference>
<dbReference type="EMBL" id="RJVI01000002">
    <property type="protein sequence ID" value="ROR32697.1"/>
    <property type="molecule type" value="Genomic_DNA"/>
</dbReference>
<accession>A0A3N1Y5X2</accession>
<protein>
    <submittedName>
        <fullName evidence="4">Putative DNA-binding transcriptional regulator YafY</fullName>
    </submittedName>
</protein>
<dbReference type="RefSeq" id="WP_123401606.1">
    <property type="nucleotide sequence ID" value="NZ_RJVI01000002.1"/>
</dbReference>
<dbReference type="InterPro" id="IPR057727">
    <property type="entry name" value="WCX_dom"/>
</dbReference>
<proteinExistence type="predicted"/>
<evidence type="ECO:0000256" key="1">
    <source>
        <dbReference type="ARBA" id="ARBA00023015"/>
    </source>
</evidence>
<dbReference type="InterPro" id="IPR026881">
    <property type="entry name" value="WYL_dom"/>
</dbReference>
<evidence type="ECO:0000256" key="2">
    <source>
        <dbReference type="ARBA" id="ARBA00023163"/>
    </source>
</evidence>
<comment type="caution">
    <text evidence="4">The sequence shown here is derived from an EMBL/GenBank/DDBJ whole genome shotgun (WGS) entry which is preliminary data.</text>
</comment>
<evidence type="ECO:0000313" key="5">
    <source>
        <dbReference type="Proteomes" id="UP000276634"/>
    </source>
</evidence>
<dbReference type="InterPro" id="IPR051534">
    <property type="entry name" value="CBASS_pafABC_assoc_protein"/>
</dbReference>
<evidence type="ECO:0000259" key="3">
    <source>
        <dbReference type="PROSITE" id="PS51000"/>
    </source>
</evidence>